<dbReference type="InterPro" id="IPR020845">
    <property type="entry name" value="AMP-binding_CS"/>
</dbReference>
<dbReference type="InterPro" id="IPR042099">
    <property type="entry name" value="ANL_N_sf"/>
</dbReference>
<protein>
    <recommendedName>
        <fullName evidence="4">AMP-dependent synthetase/ligase domain-containing protein</fullName>
    </recommendedName>
</protein>
<feature type="non-terminal residue" evidence="5">
    <location>
        <position position="666"/>
    </location>
</feature>
<dbReference type="InterPro" id="IPR000873">
    <property type="entry name" value="AMP-dep_synth/lig_dom"/>
</dbReference>
<feature type="compositionally biased region" description="Low complexity" evidence="3">
    <location>
        <begin position="14"/>
        <end position="23"/>
    </location>
</feature>
<accession>A0A1E3P9Y7</accession>
<evidence type="ECO:0000256" key="1">
    <source>
        <dbReference type="ARBA" id="ARBA00022741"/>
    </source>
</evidence>
<evidence type="ECO:0000256" key="3">
    <source>
        <dbReference type="SAM" id="MobiDB-lite"/>
    </source>
</evidence>
<dbReference type="PANTHER" id="PTHR43272:SF33">
    <property type="entry name" value="AMP-BINDING DOMAIN-CONTAINING PROTEIN-RELATED"/>
    <property type="match status" value="1"/>
</dbReference>
<dbReference type="GeneID" id="30197902"/>
<keyword evidence="6" id="KW-1185">Reference proteome</keyword>
<feature type="region of interest" description="Disordered" evidence="3">
    <location>
        <begin position="1"/>
        <end position="23"/>
    </location>
</feature>
<dbReference type="GO" id="GO:0016020">
    <property type="term" value="C:membrane"/>
    <property type="evidence" value="ECO:0007669"/>
    <property type="project" value="TreeGrafter"/>
</dbReference>
<dbReference type="STRING" id="683960.A0A1E3P9Y7"/>
<reference evidence="5 6" key="1">
    <citation type="journal article" date="2016" name="Proc. Natl. Acad. Sci. U.S.A.">
        <title>Comparative genomics of biotechnologically important yeasts.</title>
        <authorList>
            <person name="Riley R."/>
            <person name="Haridas S."/>
            <person name="Wolfe K.H."/>
            <person name="Lopes M.R."/>
            <person name="Hittinger C.T."/>
            <person name="Goeker M."/>
            <person name="Salamov A.A."/>
            <person name="Wisecaver J.H."/>
            <person name="Long T.M."/>
            <person name="Calvey C.H."/>
            <person name="Aerts A.L."/>
            <person name="Barry K.W."/>
            <person name="Choi C."/>
            <person name="Clum A."/>
            <person name="Coughlan A.Y."/>
            <person name="Deshpande S."/>
            <person name="Douglass A.P."/>
            <person name="Hanson S.J."/>
            <person name="Klenk H.-P."/>
            <person name="LaButti K.M."/>
            <person name="Lapidus A."/>
            <person name="Lindquist E.A."/>
            <person name="Lipzen A.M."/>
            <person name="Meier-Kolthoff J.P."/>
            <person name="Ohm R.A."/>
            <person name="Otillar R.P."/>
            <person name="Pangilinan J.L."/>
            <person name="Peng Y."/>
            <person name="Rokas A."/>
            <person name="Rosa C.A."/>
            <person name="Scheuner C."/>
            <person name="Sibirny A.A."/>
            <person name="Slot J.C."/>
            <person name="Stielow J.B."/>
            <person name="Sun H."/>
            <person name="Kurtzman C.P."/>
            <person name="Blackwell M."/>
            <person name="Grigoriev I.V."/>
            <person name="Jeffries T.W."/>
        </authorList>
    </citation>
    <scope>NUCLEOTIDE SEQUENCE [LARGE SCALE GENOMIC DNA]</scope>
    <source>
        <strain evidence="6">ATCC 58044 / CBS 1984 / NCYC 433 / NRRL Y-366-8</strain>
    </source>
</reference>
<dbReference type="GO" id="GO:0005783">
    <property type="term" value="C:endoplasmic reticulum"/>
    <property type="evidence" value="ECO:0007669"/>
    <property type="project" value="TreeGrafter"/>
</dbReference>
<dbReference type="AlphaFoldDB" id="A0A1E3P9Y7"/>
<sequence length="666" mass="74714">QAVKLPNSKEEGHSSIYRSSHSPSQLVSTAHPRLNTAFNIFEVACELYGNQELFGTRLFNSETGKYDDFYTFQTYPQVRKRRNDLGSGIMNLFPNKRDFVVSIFSPNRPEFLITEHAASAYSLPMTSLYDTLVPKTTEYILNLTESPILVCPIDKILKILSIVASHDIPHLKYIISMDPINFEKDFGIIQLAKENHISIMSIDQLEAIGAKNPIPFIPPKPETLFAISFTSGTTGNPKGVKLSHKSVSAAIGGCISLISKPLSTLKEGEVPTAYSFLPLAHIYELLTGNLSIIRGFRTCFPNRPSDPANFVENMKICKPHFINLVPRVLNRFESVLKQGLSSTMQGRYLLSLLMGDSIPDWLRKSLQTKTRKTLGFDRVSFTICGSAPISPHTITFLNKILGIGYRQGYGMTESFSFTSASSVADPDYLNCGGVSITQELRLKDVPDMGYLTVDENGNELEEPRGEILLRGPQILDGYYKNPEATKETLNDGWYSTGDVGHVDKLGRIYVIDRVKNFFKLSQGEYVSPEKIESVYMSECDYLSQIFVAGVSIERYLVGVVGIDPIAIRKIFKKLSHVHGDNELVTKINKSTELKKDILHLMNKNVSHELQGFEKIHNLIVAIEPLKIEDETITPTFKVKRPNANKFFKKQINDMYSQGDLLRGEKI</sequence>
<dbReference type="RefSeq" id="XP_019041436.1">
    <property type="nucleotide sequence ID" value="XM_019180656.2"/>
</dbReference>
<evidence type="ECO:0000259" key="4">
    <source>
        <dbReference type="Pfam" id="PF00501"/>
    </source>
</evidence>
<dbReference type="Proteomes" id="UP000094112">
    <property type="component" value="Unassembled WGS sequence"/>
</dbReference>
<proteinExistence type="predicted"/>
<dbReference type="GO" id="GO:0004467">
    <property type="term" value="F:long-chain fatty acid-CoA ligase activity"/>
    <property type="evidence" value="ECO:0007669"/>
    <property type="project" value="TreeGrafter"/>
</dbReference>
<keyword evidence="1" id="KW-0547">Nucleotide-binding</keyword>
<feature type="non-terminal residue" evidence="5">
    <location>
        <position position="1"/>
    </location>
</feature>
<dbReference type="EMBL" id="KV454208">
    <property type="protein sequence ID" value="ODQ62229.1"/>
    <property type="molecule type" value="Genomic_DNA"/>
</dbReference>
<dbReference type="Gene3D" id="3.40.50.12780">
    <property type="entry name" value="N-terminal domain of ligase-like"/>
    <property type="match status" value="1"/>
</dbReference>
<dbReference type="SUPFAM" id="SSF56801">
    <property type="entry name" value="Acetyl-CoA synthetase-like"/>
    <property type="match status" value="1"/>
</dbReference>
<evidence type="ECO:0000313" key="5">
    <source>
        <dbReference type="EMBL" id="ODQ62229.1"/>
    </source>
</evidence>
<feature type="domain" description="AMP-dependent synthetase/ligase" evidence="4">
    <location>
        <begin position="70"/>
        <end position="479"/>
    </location>
</feature>
<dbReference type="GO" id="GO:0005524">
    <property type="term" value="F:ATP binding"/>
    <property type="evidence" value="ECO:0007669"/>
    <property type="project" value="UniProtKB-KW"/>
</dbReference>
<evidence type="ECO:0000313" key="6">
    <source>
        <dbReference type="Proteomes" id="UP000094112"/>
    </source>
</evidence>
<name>A0A1E3P9Y7_WICAA</name>
<dbReference type="PANTHER" id="PTHR43272">
    <property type="entry name" value="LONG-CHAIN-FATTY-ACID--COA LIGASE"/>
    <property type="match status" value="1"/>
</dbReference>
<gene>
    <name evidence="5" type="ORF">WICANDRAFT_15717</name>
</gene>
<dbReference type="PROSITE" id="PS00455">
    <property type="entry name" value="AMP_BINDING"/>
    <property type="match status" value="1"/>
</dbReference>
<dbReference type="OrthoDB" id="1700726at2759"/>
<dbReference type="Pfam" id="PF00501">
    <property type="entry name" value="AMP-binding"/>
    <property type="match status" value="1"/>
</dbReference>
<organism evidence="5 6">
    <name type="scientific">Wickerhamomyces anomalus (strain ATCC 58044 / CBS 1984 / NCYC 433 / NRRL Y-366-8)</name>
    <name type="common">Yeast</name>
    <name type="synonym">Hansenula anomala</name>
    <dbReference type="NCBI Taxonomy" id="683960"/>
    <lineage>
        <taxon>Eukaryota</taxon>
        <taxon>Fungi</taxon>
        <taxon>Dikarya</taxon>
        <taxon>Ascomycota</taxon>
        <taxon>Saccharomycotina</taxon>
        <taxon>Saccharomycetes</taxon>
        <taxon>Phaffomycetales</taxon>
        <taxon>Wickerhamomycetaceae</taxon>
        <taxon>Wickerhamomyces</taxon>
    </lineage>
</organism>
<evidence type="ECO:0000256" key="2">
    <source>
        <dbReference type="ARBA" id="ARBA00022840"/>
    </source>
</evidence>
<keyword evidence="2" id="KW-0067">ATP-binding</keyword>